<sequence>MKGKASFVLLSAAPARCLSSGVAVLWPCINVTLRCDCTLAVGGAGARSNRFPTSGAAVPFPLAAANGSAGATWQTWGYEGGVGTTLGSDVSGEGSSGSAPSFPATFDGLARALARTRLTPLSYGDGGFGSFTAADYAFKRAGGAGFEVASRRDGCKFRYRLAAGAFPSFKPEACVAGSPDCPRTCAPGRTRLKLEGALGSLCAPCPAGTYGPGGAAAPPCKPCPAGAVAPRAGADRCEACGARLAASQAATACVPCFDAKETSSTTRGGWYTALDFASQEGFNRFAAFPAASGAPGCSFRACPLASLPDALGYCISSEPGSGRLCVADAAPGAPPLARGEACGEWKTPHDGEAPAAGGAALRLLGGAVGPSGGACAAPGVKALAAKLANQMTWAGFQYRFRGTPIDSGVFWEVLGGGDLGGLLGQPSPCTGSRAGPGVRPELTLAGQPLGE</sequence>
<proteinExistence type="predicted"/>
<feature type="signal peptide" evidence="2">
    <location>
        <begin position="1"/>
        <end position="19"/>
    </location>
</feature>
<dbReference type="KEGG" id="mng:MNEG_9721"/>
<dbReference type="SMART" id="SM01411">
    <property type="entry name" value="Ephrin_rec_like"/>
    <property type="match status" value="1"/>
</dbReference>
<protein>
    <recommendedName>
        <fullName evidence="5">Tyrosine-protein kinase ephrin type A/B receptor-like domain-containing protein</fullName>
    </recommendedName>
</protein>
<feature type="region of interest" description="Disordered" evidence="1">
    <location>
        <begin position="427"/>
        <end position="451"/>
    </location>
</feature>
<organism evidence="3 4">
    <name type="scientific">Monoraphidium neglectum</name>
    <dbReference type="NCBI Taxonomy" id="145388"/>
    <lineage>
        <taxon>Eukaryota</taxon>
        <taxon>Viridiplantae</taxon>
        <taxon>Chlorophyta</taxon>
        <taxon>core chlorophytes</taxon>
        <taxon>Chlorophyceae</taxon>
        <taxon>CS clade</taxon>
        <taxon>Sphaeropleales</taxon>
        <taxon>Selenastraceae</taxon>
        <taxon>Monoraphidium</taxon>
    </lineage>
</organism>
<name>A0A0D2MBK2_9CHLO</name>
<evidence type="ECO:0000256" key="2">
    <source>
        <dbReference type="SAM" id="SignalP"/>
    </source>
</evidence>
<accession>A0A0D2MBK2</accession>
<dbReference type="AlphaFoldDB" id="A0A0D2MBK2"/>
<dbReference type="GeneID" id="25742596"/>
<keyword evidence="2" id="KW-0732">Signal</keyword>
<dbReference type="Proteomes" id="UP000054498">
    <property type="component" value="Unassembled WGS sequence"/>
</dbReference>
<dbReference type="EMBL" id="KK102258">
    <property type="protein sequence ID" value="KIY98241.1"/>
    <property type="molecule type" value="Genomic_DNA"/>
</dbReference>
<dbReference type="Gene3D" id="2.10.50.10">
    <property type="entry name" value="Tumor Necrosis Factor Receptor, subunit A, domain 2"/>
    <property type="match status" value="1"/>
</dbReference>
<reference evidence="3 4" key="1">
    <citation type="journal article" date="2013" name="BMC Genomics">
        <title>Reconstruction of the lipid metabolism for the microalga Monoraphidium neglectum from its genome sequence reveals characteristics suitable for biofuel production.</title>
        <authorList>
            <person name="Bogen C."/>
            <person name="Al-Dilaimi A."/>
            <person name="Albersmeier A."/>
            <person name="Wichmann J."/>
            <person name="Grundmann M."/>
            <person name="Rupp O."/>
            <person name="Lauersen K.J."/>
            <person name="Blifernez-Klassen O."/>
            <person name="Kalinowski J."/>
            <person name="Goesmann A."/>
            <person name="Mussgnug J.H."/>
            <person name="Kruse O."/>
        </authorList>
    </citation>
    <scope>NUCLEOTIDE SEQUENCE [LARGE SCALE GENOMIC DNA]</scope>
    <source>
        <strain evidence="3 4">SAG 48.87</strain>
    </source>
</reference>
<evidence type="ECO:0000313" key="4">
    <source>
        <dbReference type="Proteomes" id="UP000054498"/>
    </source>
</evidence>
<feature type="chain" id="PRO_5002264646" description="Tyrosine-protein kinase ephrin type A/B receptor-like domain-containing protein" evidence="2">
    <location>
        <begin position="20"/>
        <end position="451"/>
    </location>
</feature>
<evidence type="ECO:0000313" key="3">
    <source>
        <dbReference type="EMBL" id="KIY98241.1"/>
    </source>
</evidence>
<keyword evidence="4" id="KW-1185">Reference proteome</keyword>
<evidence type="ECO:0008006" key="5">
    <source>
        <dbReference type="Google" id="ProtNLM"/>
    </source>
</evidence>
<evidence type="ECO:0000256" key="1">
    <source>
        <dbReference type="SAM" id="MobiDB-lite"/>
    </source>
</evidence>
<gene>
    <name evidence="3" type="ORF">MNEG_9721</name>
</gene>
<dbReference type="RefSeq" id="XP_013897261.1">
    <property type="nucleotide sequence ID" value="XM_014041807.1"/>
</dbReference>